<reference evidence="2" key="2">
    <citation type="journal article" date="2023" name="ISME Commun">
        <title>Characterization of a bloom-associated alphaproteobacterial lineage, 'Candidatus Phycosocius': insights into freshwater algal-bacterial interactions.</title>
        <authorList>
            <person name="Tanabe Y."/>
            <person name="Yamaguchi H."/>
            <person name="Yoshida M."/>
            <person name="Kai A."/>
            <person name="Okazaki Y."/>
        </authorList>
    </citation>
    <scope>NUCLEOTIDE SEQUENCE</scope>
    <source>
        <strain evidence="2">BOTRYCO-1</strain>
    </source>
</reference>
<comment type="caution">
    <text evidence="2">The sequence shown here is derived from an EMBL/GenBank/DDBJ whole genome shotgun (WGS) entry which is preliminary data.</text>
</comment>
<feature type="region of interest" description="Disordered" evidence="1">
    <location>
        <begin position="103"/>
        <end position="206"/>
    </location>
</feature>
<evidence type="ECO:0000313" key="3">
    <source>
        <dbReference type="Proteomes" id="UP001161064"/>
    </source>
</evidence>
<dbReference type="Proteomes" id="UP001161064">
    <property type="component" value="Unassembled WGS sequence"/>
</dbReference>
<name>A0ABQ4PSE6_9PROT</name>
<sequence>MRNQWIYNSNNTNEHTEKKDKKLKPRKPPGAFTRIVRDSTKSLLHDAPEALADALPWVDKSQKAEPISEVLSQVVDDLSRAAAQDPEWVNPAQRELRDLAKRLSTLSPPPMTDESVPNSGASRAANLEKTRMERSFRPRPIWPGASVQAEAQSRPATVVTYTGLDLGPQSEGQSLPFVAEKREGEATTPKPRPKKSATNRPSRRSP</sequence>
<feature type="compositionally biased region" description="Polar residues" evidence="1">
    <location>
        <begin position="1"/>
        <end position="13"/>
    </location>
</feature>
<protein>
    <submittedName>
        <fullName evidence="2">Uncharacterized protein</fullName>
    </submittedName>
</protein>
<feature type="region of interest" description="Disordered" evidence="1">
    <location>
        <begin position="1"/>
        <end position="32"/>
    </location>
</feature>
<dbReference type="EMBL" id="BPFZ01000001">
    <property type="protein sequence ID" value="GIU65922.1"/>
    <property type="molecule type" value="Genomic_DNA"/>
</dbReference>
<keyword evidence="3" id="KW-1185">Reference proteome</keyword>
<accession>A0ABQ4PSE6</accession>
<proteinExistence type="predicted"/>
<organism evidence="2 3">
    <name type="scientific">Candidatus Phycosocius spiralis</name>
    <dbReference type="NCBI Taxonomy" id="2815099"/>
    <lineage>
        <taxon>Bacteria</taxon>
        <taxon>Pseudomonadati</taxon>
        <taxon>Pseudomonadota</taxon>
        <taxon>Alphaproteobacteria</taxon>
        <taxon>Caulobacterales</taxon>
        <taxon>Caulobacterales incertae sedis</taxon>
        <taxon>Candidatus Phycosocius</taxon>
    </lineage>
</organism>
<evidence type="ECO:0000313" key="2">
    <source>
        <dbReference type="EMBL" id="GIU65922.1"/>
    </source>
</evidence>
<reference evidence="2" key="1">
    <citation type="submission" date="2021-05" db="EMBL/GenBank/DDBJ databases">
        <authorList>
            <person name="Tanabe Y."/>
        </authorList>
    </citation>
    <scope>NUCLEOTIDE SEQUENCE</scope>
    <source>
        <strain evidence="2">BOTRYCO-1</strain>
    </source>
</reference>
<evidence type="ECO:0000256" key="1">
    <source>
        <dbReference type="SAM" id="MobiDB-lite"/>
    </source>
</evidence>
<feature type="compositionally biased region" description="Basic and acidic residues" evidence="1">
    <location>
        <begin position="126"/>
        <end position="136"/>
    </location>
</feature>
<gene>
    <name evidence="2" type="ORF">PsB1_0076</name>
</gene>
<feature type="compositionally biased region" description="Basic residues" evidence="1">
    <location>
        <begin position="191"/>
        <end position="206"/>
    </location>
</feature>